<dbReference type="EMBL" id="KZ308157">
    <property type="protein sequence ID" value="KAG8223296.1"/>
    <property type="molecule type" value="Genomic_DNA"/>
</dbReference>
<accession>A0A8K0NVC3</accession>
<sequence length="179" mass="21033">MDSVIEELQLLGICDLDDEESSSLDKAQIIRSLLNLYYCTFKDKTEMEEMYLSLNSEIRKLKDDQARADNRFTAQEVLISNFKREQKILQDKLKDTNELLLRTKKEAEKEKHKWERWAQLQRISSSKVLNQLSVVKEELRKKTCGSSSNSRKPLLPVQRCQMSMPKSLSLSKEEVLQRY</sequence>
<dbReference type="Proteomes" id="UP000792457">
    <property type="component" value="Unassembled WGS sequence"/>
</dbReference>
<keyword evidence="1" id="KW-0175">Coiled coil</keyword>
<comment type="caution">
    <text evidence="2">The sequence shown here is derived from an EMBL/GenBank/DDBJ whole genome shotgun (WGS) entry which is preliminary data.</text>
</comment>
<evidence type="ECO:0000313" key="3">
    <source>
        <dbReference type="Proteomes" id="UP000792457"/>
    </source>
</evidence>
<feature type="coiled-coil region" evidence="1">
    <location>
        <begin position="44"/>
        <end position="113"/>
    </location>
</feature>
<reference evidence="2" key="2">
    <citation type="submission" date="2017-10" db="EMBL/GenBank/DDBJ databases">
        <title>Ladona fulva Genome sequencing and assembly.</title>
        <authorList>
            <person name="Murali S."/>
            <person name="Richards S."/>
            <person name="Bandaranaike D."/>
            <person name="Bellair M."/>
            <person name="Blankenburg K."/>
            <person name="Chao H."/>
            <person name="Dinh H."/>
            <person name="Doddapaneni H."/>
            <person name="Dugan-Rocha S."/>
            <person name="Elkadiri S."/>
            <person name="Gnanaolivu R."/>
            <person name="Hernandez B."/>
            <person name="Skinner E."/>
            <person name="Javaid M."/>
            <person name="Lee S."/>
            <person name="Li M."/>
            <person name="Ming W."/>
            <person name="Munidasa M."/>
            <person name="Muniz J."/>
            <person name="Nguyen L."/>
            <person name="Hughes D."/>
            <person name="Osuji N."/>
            <person name="Pu L.-L."/>
            <person name="Puazo M."/>
            <person name="Qu C."/>
            <person name="Quiroz J."/>
            <person name="Raj R."/>
            <person name="Weissenberger G."/>
            <person name="Xin Y."/>
            <person name="Zou X."/>
            <person name="Han Y."/>
            <person name="Worley K."/>
            <person name="Muzny D."/>
            <person name="Gibbs R."/>
        </authorList>
    </citation>
    <scope>NUCLEOTIDE SEQUENCE</scope>
    <source>
        <strain evidence="2">Sampled in the wild</strain>
    </source>
</reference>
<protein>
    <submittedName>
        <fullName evidence="2">Uncharacterized protein</fullName>
    </submittedName>
</protein>
<organism evidence="2 3">
    <name type="scientific">Ladona fulva</name>
    <name type="common">Scarce chaser dragonfly</name>
    <name type="synonym">Libellula fulva</name>
    <dbReference type="NCBI Taxonomy" id="123851"/>
    <lineage>
        <taxon>Eukaryota</taxon>
        <taxon>Metazoa</taxon>
        <taxon>Ecdysozoa</taxon>
        <taxon>Arthropoda</taxon>
        <taxon>Hexapoda</taxon>
        <taxon>Insecta</taxon>
        <taxon>Pterygota</taxon>
        <taxon>Palaeoptera</taxon>
        <taxon>Odonata</taxon>
        <taxon>Epiprocta</taxon>
        <taxon>Anisoptera</taxon>
        <taxon>Libelluloidea</taxon>
        <taxon>Libellulidae</taxon>
        <taxon>Ladona</taxon>
    </lineage>
</organism>
<keyword evidence="3" id="KW-1185">Reference proteome</keyword>
<name>A0A8K0NVC3_LADFU</name>
<gene>
    <name evidence="2" type="ORF">J437_LFUL001170</name>
</gene>
<evidence type="ECO:0000256" key="1">
    <source>
        <dbReference type="SAM" id="Coils"/>
    </source>
</evidence>
<reference evidence="2" key="1">
    <citation type="submission" date="2013-04" db="EMBL/GenBank/DDBJ databases">
        <authorList>
            <person name="Qu J."/>
            <person name="Murali S.C."/>
            <person name="Bandaranaike D."/>
            <person name="Bellair M."/>
            <person name="Blankenburg K."/>
            <person name="Chao H."/>
            <person name="Dinh H."/>
            <person name="Doddapaneni H."/>
            <person name="Downs B."/>
            <person name="Dugan-Rocha S."/>
            <person name="Elkadiri S."/>
            <person name="Gnanaolivu R.D."/>
            <person name="Hernandez B."/>
            <person name="Javaid M."/>
            <person name="Jayaseelan J.C."/>
            <person name="Lee S."/>
            <person name="Li M."/>
            <person name="Ming W."/>
            <person name="Munidasa M."/>
            <person name="Muniz J."/>
            <person name="Nguyen L."/>
            <person name="Ongeri F."/>
            <person name="Osuji N."/>
            <person name="Pu L.-L."/>
            <person name="Puazo M."/>
            <person name="Qu C."/>
            <person name="Quiroz J."/>
            <person name="Raj R."/>
            <person name="Weissenberger G."/>
            <person name="Xin Y."/>
            <person name="Zou X."/>
            <person name="Han Y."/>
            <person name="Richards S."/>
            <person name="Worley K."/>
            <person name="Muzny D."/>
            <person name="Gibbs R."/>
        </authorList>
    </citation>
    <scope>NUCLEOTIDE SEQUENCE</scope>
    <source>
        <strain evidence="2">Sampled in the wild</strain>
    </source>
</reference>
<evidence type="ECO:0000313" key="2">
    <source>
        <dbReference type="EMBL" id="KAG8223296.1"/>
    </source>
</evidence>
<proteinExistence type="predicted"/>
<dbReference type="AlphaFoldDB" id="A0A8K0NVC3"/>